<proteinExistence type="predicted"/>
<comment type="caution">
    <text evidence="2">The sequence shown here is derived from an EMBL/GenBank/DDBJ whole genome shotgun (WGS) entry which is preliminary data.</text>
</comment>
<evidence type="ECO:0000313" key="2">
    <source>
        <dbReference type="EMBL" id="OGC47138.1"/>
    </source>
</evidence>
<dbReference type="Proteomes" id="UP000176608">
    <property type="component" value="Unassembled WGS sequence"/>
</dbReference>
<dbReference type="AlphaFoldDB" id="A0A1F4UQA5"/>
<evidence type="ECO:0000259" key="1">
    <source>
        <dbReference type="Pfam" id="PF01182"/>
    </source>
</evidence>
<organism evidence="2 3">
    <name type="scientific">candidate division WWE3 bacterium RIFCSPHIGHO2_01_FULL_42_13</name>
    <dbReference type="NCBI Taxonomy" id="1802617"/>
    <lineage>
        <taxon>Bacteria</taxon>
        <taxon>Katanobacteria</taxon>
    </lineage>
</organism>
<evidence type="ECO:0000313" key="3">
    <source>
        <dbReference type="Proteomes" id="UP000176608"/>
    </source>
</evidence>
<dbReference type="Pfam" id="PF01182">
    <property type="entry name" value="Glucosamine_iso"/>
    <property type="match status" value="1"/>
</dbReference>
<gene>
    <name evidence="2" type="ORF">A2886_00630</name>
</gene>
<reference evidence="2 3" key="1">
    <citation type="journal article" date="2016" name="Nat. Commun.">
        <title>Thousands of microbial genomes shed light on interconnected biogeochemical processes in an aquifer system.</title>
        <authorList>
            <person name="Anantharaman K."/>
            <person name="Brown C.T."/>
            <person name="Hug L.A."/>
            <person name="Sharon I."/>
            <person name="Castelle C.J."/>
            <person name="Probst A.J."/>
            <person name="Thomas B.C."/>
            <person name="Singh A."/>
            <person name="Wilkins M.J."/>
            <person name="Karaoz U."/>
            <person name="Brodie E.L."/>
            <person name="Williams K.H."/>
            <person name="Hubbard S.S."/>
            <person name="Banfield J.F."/>
        </authorList>
    </citation>
    <scope>NUCLEOTIDE SEQUENCE [LARGE SCALE GENOMIC DNA]</scope>
</reference>
<accession>A0A1F4UQA5</accession>
<dbReference type="STRING" id="1802617.A2886_00630"/>
<protein>
    <recommendedName>
        <fullName evidence="1">Glucosamine/galactosamine-6-phosphate isomerase domain-containing protein</fullName>
    </recommendedName>
</protein>
<name>A0A1F4UQA5_UNCKA</name>
<dbReference type="InterPro" id="IPR006148">
    <property type="entry name" value="Glc/Gal-6P_isomerase"/>
</dbReference>
<dbReference type="GO" id="GO:0005975">
    <property type="term" value="P:carbohydrate metabolic process"/>
    <property type="evidence" value="ECO:0007669"/>
    <property type="project" value="InterPro"/>
</dbReference>
<dbReference type="SUPFAM" id="SSF100950">
    <property type="entry name" value="NagB/RpiA/CoA transferase-like"/>
    <property type="match status" value="1"/>
</dbReference>
<dbReference type="Gene3D" id="3.40.50.1360">
    <property type="match status" value="1"/>
</dbReference>
<feature type="domain" description="Glucosamine/galactosamine-6-phosphate isomerase" evidence="1">
    <location>
        <begin position="18"/>
        <end position="212"/>
    </location>
</feature>
<sequence>MSIRIVKVKSVEKQAEYVINLLNKFNDYLLLLSGGKSPEELYFQMANNDSFKLPRDTAQVDDRWGTFPMHEFSNYRMIKDSGLLVRIEREGRRFHPMLIGENTVEKTSILYASKLSDLFVEYAGRIIGVFGVSEAGHIAGIVPDSPAIASEELVIGYKSGDKYGERVTLTLNTIRNHVDVAIVLLNTKEKLKAFEDIMREEEIAKFPALVFKEMEDVEVICISQ</sequence>
<dbReference type="EMBL" id="MEVA01000016">
    <property type="protein sequence ID" value="OGC47138.1"/>
    <property type="molecule type" value="Genomic_DNA"/>
</dbReference>
<dbReference type="InterPro" id="IPR037171">
    <property type="entry name" value="NagB/RpiA_transferase-like"/>
</dbReference>